<protein>
    <submittedName>
        <fullName evidence="2">Uncharacterized protein</fullName>
    </submittedName>
</protein>
<evidence type="ECO:0000313" key="3">
    <source>
        <dbReference type="Proteomes" id="UP000216074"/>
    </source>
</evidence>
<dbReference type="OrthoDB" id="3240718at2"/>
<proteinExistence type="predicted"/>
<comment type="caution">
    <text evidence="2">The sequence shown here is derived from an EMBL/GenBank/DDBJ whole genome shotgun (WGS) entry which is preliminary data.</text>
</comment>
<feature type="signal peptide" evidence="1">
    <location>
        <begin position="1"/>
        <end position="34"/>
    </location>
</feature>
<name>A0A261G0B6_9BIFI</name>
<keyword evidence="1" id="KW-0732">Signal</keyword>
<gene>
    <name evidence="2" type="ORF">BHAP_0822</name>
</gene>
<keyword evidence="3" id="KW-1185">Reference proteome</keyword>
<dbReference type="EMBL" id="MWWY01000018">
    <property type="protein sequence ID" value="OZG64884.1"/>
    <property type="molecule type" value="Genomic_DNA"/>
</dbReference>
<accession>A0A261G0B6</accession>
<evidence type="ECO:0000313" key="2">
    <source>
        <dbReference type="EMBL" id="OZG64884.1"/>
    </source>
</evidence>
<dbReference type="Proteomes" id="UP000216074">
    <property type="component" value="Unassembled WGS sequence"/>
</dbReference>
<evidence type="ECO:0000256" key="1">
    <source>
        <dbReference type="SAM" id="SignalP"/>
    </source>
</evidence>
<organism evidence="2 3">
    <name type="scientific">Bifidobacterium hapali</name>
    <dbReference type="NCBI Taxonomy" id="1630172"/>
    <lineage>
        <taxon>Bacteria</taxon>
        <taxon>Bacillati</taxon>
        <taxon>Actinomycetota</taxon>
        <taxon>Actinomycetes</taxon>
        <taxon>Bifidobacteriales</taxon>
        <taxon>Bifidobacteriaceae</taxon>
        <taxon>Bifidobacterium</taxon>
    </lineage>
</organism>
<dbReference type="RefSeq" id="WP_143248731.1">
    <property type="nucleotide sequence ID" value="NZ_MWWY01000018.1"/>
</dbReference>
<sequence length="81" mass="8237">MQFAYSKMLRTLAAAAAGLTMLGAVVVTPQVAQAADIQVPSGLECNVPSGNTLKLCTTVSATEENNALRNALGNGSSVNTI</sequence>
<feature type="non-terminal residue" evidence="2">
    <location>
        <position position="81"/>
    </location>
</feature>
<dbReference type="AlphaFoldDB" id="A0A261G0B6"/>
<reference evidence="2 3" key="1">
    <citation type="journal article" date="2017" name="BMC Genomics">
        <title>Comparative genomic and phylogenomic analyses of the Bifidobacteriaceae family.</title>
        <authorList>
            <person name="Lugli G.A."/>
            <person name="Milani C."/>
            <person name="Turroni F."/>
            <person name="Duranti S."/>
            <person name="Mancabelli L."/>
            <person name="Mangifesta M."/>
            <person name="Ferrario C."/>
            <person name="Modesto M."/>
            <person name="Mattarelli P."/>
            <person name="Jiri K."/>
            <person name="van Sinderen D."/>
            <person name="Ventura M."/>
        </authorList>
    </citation>
    <scope>NUCLEOTIDE SEQUENCE [LARGE SCALE GENOMIC DNA]</scope>
    <source>
        <strain evidence="2 3">DSM 100202</strain>
    </source>
</reference>
<feature type="chain" id="PRO_5012876153" evidence="1">
    <location>
        <begin position="35"/>
        <end position="81"/>
    </location>
</feature>